<organism evidence="8 9">
    <name type="scientific">Nocardioides aquiterrae</name>
    <dbReference type="NCBI Taxonomy" id="203799"/>
    <lineage>
        <taxon>Bacteria</taxon>
        <taxon>Bacillati</taxon>
        <taxon>Actinomycetota</taxon>
        <taxon>Actinomycetes</taxon>
        <taxon>Propionibacteriales</taxon>
        <taxon>Nocardioidaceae</taxon>
        <taxon>Nocardioides</taxon>
    </lineage>
</organism>
<reference evidence="9" key="1">
    <citation type="journal article" date="2019" name="Int. J. Syst. Evol. Microbiol.">
        <title>The Global Catalogue of Microorganisms (GCM) 10K type strain sequencing project: providing services to taxonomists for standard genome sequencing and annotation.</title>
        <authorList>
            <consortium name="The Broad Institute Genomics Platform"/>
            <consortium name="The Broad Institute Genome Sequencing Center for Infectious Disease"/>
            <person name="Wu L."/>
            <person name="Ma J."/>
        </authorList>
    </citation>
    <scope>NUCLEOTIDE SEQUENCE [LARGE SCALE GENOMIC DNA]</scope>
    <source>
        <strain evidence="9">JCM 11813</strain>
    </source>
</reference>
<dbReference type="EMBL" id="BAAAJE010000001">
    <property type="protein sequence ID" value="GAA1127483.1"/>
    <property type="molecule type" value="Genomic_DNA"/>
</dbReference>
<protein>
    <recommendedName>
        <fullName evidence="7">Nitroreductase domain-containing protein</fullName>
    </recommendedName>
</protein>
<comment type="caution">
    <text evidence="8">The sequence shown here is derived from an EMBL/GenBank/DDBJ whole genome shotgun (WGS) entry which is preliminary data.</text>
</comment>
<evidence type="ECO:0000313" key="9">
    <source>
        <dbReference type="Proteomes" id="UP001499979"/>
    </source>
</evidence>
<dbReference type="InterPro" id="IPR029479">
    <property type="entry name" value="Nitroreductase"/>
</dbReference>
<keyword evidence="4" id="KW-0288">FMN</keyword>
<proteinExistence type="inferred from homology"/>
<dbReference type="CDD" id="cd02062">
    <property type="entry name" value="Nitro_FMN_reductase"/>
    <property type="match status" value="1"/>
</dbReference>
<keyword evidence="9" id="KW-1185">Reference proteome</keyword>
<evidence type="ECO:0000256" key="3">
    <source>
        <dbReference type="ARBA" id="ARBA00022630"/>
    </source>
</evidence>
<evidence type="ECO:0000256" key="2">
    <source>
        <dbReference type="ARBA" id="ARBA00007118"/>
    </source>
</evidence>
<evidence type="ECO:0000313" key="8">
    <source>
        <dbReference type="EMBL" id="GAA1127483.1"/>
    </source>
</evidence>
<dbReference type="InterPro" id="IPR000415">
    <property type="entry name" value="Nitroreductase-like"/>
</dbReference>
<dbReference type="SUPFAM" id="SSF55469">
    <property type="entry name" value="FMN-dependent nitroreductase-like"/>
    <property type="match status" value="1"/>
</dbReference>
<evidence type="ECO:0000256" key="1">
    <source>
        <dbReference type="ARBA" id="ARBA00001917"/>
    </source>
</evidence>
<dbReference type="PANTHER" id="PTHR43673:SF2">
    <property type="entry name" value="NITROREDUCTASE"/>
    <property type="match status" value="1"/>
</dbReference>
<dbReference type="Gene3D" id="3.40.109.10">
    <property type="entry name" value="NADH Oxidase"/>
    <property type="match status" value="1"/>
</dbReference>
<evidence type="ECO:0000256" key="5">
    <source>
        <dbReference type="ARBA" id="ARBA00023002"/>
    </source>
</evidence>
<feature type="region of interest" description="Disordered" evidence="6">
    <location>
        <begin position="176"/>
        <end position="200"/>
    </location>
</feature>
<accession>A0ABP4ERJ1</accession>
<keyword evidence="5" id="KW-0560">Oxidoreductase</keyword>
<evidence type="ECO:0000256" key="6">
    <source>
        <dbReference type="SAM" id="MobiDB-lite"/>
    </source>
</evidence>
<keyword evidence="3" id="KW-0285">Flavoprotein</keyword>
<dbReference type="PANTHER" id="PTHR43673">
    <property type="entry name" value="NAD(P)H NITROREDUCTASE YDGI-RELATED"/>
    <property type="match status" value="1"/>
</dbReference>
<comment type="cofactor">
    <cofactor evidence="1">
        <name>FMN</name>
        <dbReference type="ChEBI" id="CHEBI:58210"/>
    </cofactor>
</comment>
<name>A0ABP4ERJ1_9ACTN</name>
<gene>
    <name evidence="8" type="ORF">GCM10009606_03930</name>
</gene>
<evidence type="ECO:0000256" key="4">
    <source>
        <dbReference type="ARBA" id="ARBA00022643"/>
    </source>
</evidence>
<comment type="similarity">
    <text evidence="2">Belongs to the nitroreductase family.</text>
</comment>
<feature type="domain" description="Nitroreductase" evidence="7">
    <location>
        <begin position="7"/>
        <end position="172"/>
    </location>
</feature>
<dbReference type="Proteomes" id="UP001499979">
    <property type="component" value="Unassembled WGS sequence"/>
</dbReference>
<evidence type="ECO:0000259" key="7">
    <source>
        <dbReference type="Pfam" id="PF00881"/>
    </source>
</evidence>
<sequence length="200" mass="22159">MEFQDVVRRRKMVRNYTTEPVDPAVVDLALRNATRAPNAGFSQGWAFLVLDTPEDTRRYWAATADDVERPDAWLAGMMKAPVVILPCSSKAAYLRRYAEPDKGWTDQDEARWPKPFWDMDAAMAALLILQTATDHGLGSCFIGVPTDRQDAVRAEFGIDPDYDPVGVVTLGHAAETTGAAGSPARRPRTPMAELVHRGTW</sequence>
<dbReference type="Pfam" id="PF00881">
    <property type="entry name" value="Nitroreductase"/>
    <property type="match status" value="1"/>
</dbReference>
<dbReference type="RefSeq" id="WP_343905161.1">
    <property type="nucleotide sequence ID" value="NZ_BAAAJE010000001.1"/>
</dbReference>